<dbReference type="SUPFAM" id="SSF47413">
    <property type="entry name" value="lambda repressor-like DNA-binding domains"/>
    <property type="match status" value="1"/>
</dbReference>
<gene>
    <name evidence="2" type="primary">cI_2</name>
    <name evidence="2" type="ORF">ERS008529_04878</name>
    <name evidence="3" type="ORF">ERS137968_04749</name>
</gene>
<dbReference type="Pfam" id="PF01381">
    <property type="entry name" value="HTH_3"/>
    <property type="match status" value="1"/>
</dbReference>
<dbReference type="Gene3D" id="1.10.260.40">
    <property type="entry name" value="lambda repressor-like DNA-binding domains"/>
    <property type="match status" value="1"/>
</dbReference>
<feature type="domain" description="HTH cro/C1-type" evidence="1">
    <location>
        <begin position="7"/>
        <end position="60"/>
    </location>
</feature>
<evidence type="ECO:0000313" key="2">
    <source>
        <dbReference type="EMBL" id="CNI78544.1"/>
    </source>
</evidence>
<dbReference type="InterPro" id="IPR015927">
    <property type="entry name" value="Peptidase_S24_S26A/B/C"/>
</dbReference>
<reference evidence="3 4" key="2">
    <citation type="submission" date="2015-03" db="EMBL/GenBank/DDBJ databases">
        <authorList>
            <consortium name="Pathogen Informatics"/>
            <person name="Murphy D."/>
        </authorList>
    </citation>
    <scope>NUCLEOTIDE SEQUENCE [LARGE SCALE GENOMIC DNA]</scope>
    <source>
        <strain evidence="4">type strain: CIP110230</strain>
        <strain evidence="3">Type strain: CIP110230</strain>
    </source>
</reference>
<dbReference type="InterPro" id="IPR010982">
    <property type="entry name" value="Lambda_DNA-bd_dom_sf"/>
</dbReference>
<dbReference type="Proteomes" id="UP000044625">
    <property type="component" value="Unassembled WGS sequence"/>
</dbReference>
<dbReference type="InterPro" id="IPR036286">
    <property type="entry name" value="LexA/Signal_pep-like_sf"/>
</dbReference>
<dbReference type="CDD" id="cd00093">
    <property type="entry name" value="HTH_XRE"/>
    <property type="match status" value="1"/>
</dbReference>
<dbReference type="EMBL" id="CQAZ01000152">
    <property type="protein sequence ID" value="CNI78544.1"/>
    <property type="molecule type" value="Genomic_DNA"/>
</dbReference>
<sequence>MNFAERMKIAMMQSGFTQGRLAKEAGIAQSMIWKLVSGKAEKTGSLVKIASVLGVRPEWLSDGIGPMREEKKEITSTEVSYVGTFPVALYEQDRPTGHSIPVPDLIKSDSCRAYRLNTNSGCAEAPAGTIVVVDSSEEAGNGDLVYAKIGGGYSVYRFVQGGASGFLSVDDSRVPLVPVDSEVEFFGVIIFLIRNLKRG</sequence>
<dbReference type="InterPro" id="IPR001387">
    <property type="entry name" value="Cro/C1-type_HTH"/>
</dbReference>
<protein>
    <submittedName>
        <fullName evidence="2">Repressor protein CI</fullName>
    </submittedName>
</protein>
<dbReference type="OrthoDB" id="9791537at2"/>
<keyword evidence="4" id="KW-1185">Reference proteome</keyword>
<reference evidence="5" key="1">
    <citation type="submission" date="2015-03" db="EMBL/GenBank/DDBJ databases">
        <authorList>
            <consortium name="Pathogen Informatics"/>
        </authorList>
    </citation>
    <scope>NUCLEOTIDE SEQUENCE [LARGE SCALE GENOMIC DNA]</scope>
    <source>
        <strain evidence="5">A125KOH2</strain>
    </source>
</reference>
<dbReference type="AlphaFoldDB" id="A0A0T9RR41"/>
<dbReference type="PROSITE" id="PS50943">
    <property type="entry name" value="HTH_CROC1"/>
    <property type="match status" value="1"/>
</dbReference>
<accession>A0A0T9RR41</accession>
<dbReference type="Gene3D" id="2.10.109.10">
    <property type="entry name" value="Umud Fragment, subunit A"/>
    <property type="match status" value="1"/>
</dbReference>
<proteinExistence type="predicted"/>
<dbReference type="Proteomes" id="UP000045840">
    <property type="component" value="Unassembled WGS sequence"/>
</dbReference>
<dbReference type="STRING" id="1288385.ERS137968_04749"/>
<evidence type="ECO:0000313" key="5">
    <source>
        <dbReference type="Proteomes" id="UP000045840"/>
    </source>
</evidence>
<organism evidence="2 5">
    <name type="scientific">Yersinia pekkanenii</name>
    <dbReference type="NCBI Taxonomy" id="1288385"/>
    <lineage>
        <taxon>Bacteria</taxon>
        <taxon>Pseudomonadati</taxon>
        <taxon>Pseudomonadota</taxon>
        <taxon>Gammaproteobacteria</taxon>
        <taxon>Enterobacterales</taxon>
        <taxon>Yersiniaceae</taxon>
        <taxon>Yersinia</taxon>
    </lineage>
</organism>
<evidence type="ECO:0000259" key="1">
    <source>
        <dbReference type="PROSITE" id="PS50943"/>
    </source>
</evidence>
<evidence type="ECO:0000313" key="4">
    <source>
        <dbReference type="Proteomes" id="UP000044625"/>
    </source>
</evidence>
<dbReference type="Pfam" id="PF00717">
    <property type="entry name" value="Peptidase_S24"/>
    <property type="match status" value="1"/>
</dbReference>
<dbReference type="SMART" id="SM00530">
    <property type="entry name" value="HTH_XRE"/>
    <property type="match status" value="1"/>
</dbReference>
<dbReference type="EMBL" id="CWJL01000071">
    <property type="protein sequence ID" value="CRY69597.1"/>
    <property type="molecule type" value="Genomic_DNA"/>
</dbReference>
<dbReference type="RefSeq" id="WP_049615600.1">
    <property type="nucleotide sequence ID" value="NZ_CAWMMU010000071.1"/>
</dbReference>
<evidence type="ECO:0000313" key="3">
    <source>
        <dbReference type="EMBL" id="CRY69597.1"/>
    </source>
</evidence>
<name>A0A0T9RR41_9GAMM</name>
<dbReference type="SUPFAM" id="SSF51306">
    <property type="entry name" value="LexA/Signal peptidase"/>
    <property type="match status" value="1"/>
</dbReference>
<reference evidence="2" key="3">
    <citation type="submission" date="2015-03" db="EMBL/GenBank/DDBJ databases">
        <authorList>
            <person name="Murphy D."/>
        </authorList>
    </citation>
    <scope>NUCLEOTIDE SEQUENCE [LARGE SCALE GENOMIC DNA]</scope>
    <source>
        <strain evidence="2">A125KOH2</strain>
    </source>
</reference>
<dbReference type="GO" id="GO:0003677">
    <property type="term" value="F:DNA binding"/>
    <property type="evidence" value="ECO:0007669"/>
    <property type="project" value="InterPro"/>
</dbReference>